<dbReference type="RefSeq" id="XP_008670624.1">
    <property type="nucleotide sequence ID" value="XM_008672402.3"/>
</dbReference>
<protein>
    <recommendedName>
        <fullName evidence="4">DUF4228 domain protein</fullName>
    </recommendedName>
</protein>
<dbReference type="OrthoDB" id="1899115at2759"/>
<gene>
    <name evidence="2" type="primary">LOC103647910</name>
    <name evidence="1" type="ORF">ZEAMMB73_Zm00001d007083</name>
</gene>
<dbReference type="AlphaFoldDB" id="A0A1D6F341"/>
<evidence type="ECO:0000313" key="3">
    <source>
        <dbReference type="Proteomes" id="UP000007305"/>
    </source>
</evidence>
<proteinExistence type="predicted"/>
<accession>A0A1D6F341</accession>
<dbReference type="OMA" id="VIYWEGN"/>
<dbReference type="GeneID" id="103647910"/>
<organism evidence="1">
    <name type="scientific">Zea mays</name>
    <name type="common">Maize</name>
    <dbReference type="NCBI Taxonomy" id="4577"/>
    <lineage>
        <taxon>Eukaryota</taxon>
        <taxon>Viridiplantae</taxon>
        <taxon>Streptophyta</taxon>
        <taxon>Embryophyta</taxon>
        <taxon>Tracheophyta</taxon>
        <taxon>Spermatophyta</taxon>
        <taxon>Magnoliopsida</taxon>
        <taxon>Liliopsida</taxon>
        <taxon>Poales</taxon>
        <taxon>Poaceae</taxon>
        <taxon>PACMAD clade</taxon>
        <taxon>Panicoideae</taxon>
        <taxon>Andropogonodae</taxon>
        <taxon>Andropogoneae</taxon>
        <taxon>Tripsacinae</taxon>
        <taxon>Zea</taxon>
    </lineage>
</organism>
<evidence type="ECO:0000313" key="1">
    <source>
        <dbReference type="EMBL" id="ONM25829.1"/>
    </source>
</evidence>
<dbReference type="Gramene" id="Zm00001eb110740_T001">
    <property type="protein sequence ID" value="Zm00001eb110740_P001"/>
    <property type="gene ID" value="Zm00001eb110740"/>
</dbReference>
<name>A0A1D6F341_MAIZE</name>
<dbReference type="InterPro" id="IPR025322">
    <property type="entry name" value="PADRE_dom"/>
</dbReference>
<evidence type="ECO:0000313" key="2">
    <source>
        <dbReference type="EnsemblPlants" id="Zm00001eb110740_P001"/>
    </source>
</evidence>
<dbReference type="EMBL" id="CM007648">
    <property type="protein sequence ID" value="ONM25829.1"/>
    <property type="molecule type" value="Genomic_DNA"/>
</dbReference>
<sequence>MPGNGLPLRRWLVACVRPARREARLAVWGGGGTRGAEPGQAAGEVMVEHLGHVVCRADGFRVGRPAPVLGIGDRLEAGRTYLVVPADRLPCAAGGTGGVVTAASLATLSRGKRQAPAGPRNCPFEYAKDGDGRTVIRVAEEFLVRAVAGGANAGRNGKPRGGDGDGDGDGCGSAALCSTPELRKHYEQLVGAVRGRPWSPRLDTIAERKGRRRLADVVSPGRLSPARLLGMGKDKGLSFS</sequence>
<reference evidence="2" key="2">
    <citation type="submission" date="2019-07" db="EMBL/GenBank/DDBJ databases">
        <authorList>
            <person name="Seetharam A."/>
            <person name="Woodhouse M."/>
            <person name="Cannon E."/>
        </authorList>
    </citation>
    <scope>NUCLEOTIDE SEQUENCE [LARGE SCALE GENOMIC DNA]</scope>
    <source>
        <strain evidence="2">cv. B73</strain>
    </source>
</reference>
<reference evidence="2" key="3">
    <citation type="submission" date="2021-05" db="UniProtKB">
        <authorList>
            <consortium name="EnsemblPlants"/>
        </authorList>
    </citation>
    <scope>IDENTIFICATION</scope>
    <source>
        <strain evidence="2">cv. B73</strain>
    </source>
</reference>
<dbReference type="KEGG" id="zma:103647910"/>
<dbReference type="eggNOG" id="ENOG502QVTC">
    <property type="taxonomic scope" value="Eukaryota"/>
</dbReference>
<reference evidence="1 3" key="1">
    <citation type="submission" date="2015-12" db="EMBL/GenBank/DDBJ databases">
        <title>Update maize B73 reference genome by single molecule sequencing technologies.</title>
        <authorList>
            <consortium name="Maize Genome Sequencing Project"/>
            <person name="Ware D."/>
        </authorList>
    </citation>
    <scope>NUCLEOTIDE SEQUENCE [LARGE SCALE GENOMIC DNA]</scope>
    <source>
        <strain evidence="3">cv. B73</strain>
        <tissue evidence="1">Seedling</tissue>
    </source>
</reference>
<dbReference type="PANTHER" id="PTHR33052">
    <property type="entry name" value="DUF4228 DOMAIN PROTEIN-RELATED"/>
    <property type="match status" value="1"/>
</dbReference>
<dbReference type="PaxDb" id="4577-GRMZM2G350773_P01"/>
<evidence type="ECO:0008006" key="4">
    <source>
        <dbReference type="Google" id="ProtNLM"/>
    </source>
</evidence>
<keyword evidence="3" id="KW-1185">Reference proteome</keyword>
<dbReference type="Proteomes" id="UP000007305">
    <property type="component" value="Chromosome 2"/>
</dbReference>
<dbReference type="ExpressionAtlas" id="A0A1D6F341">
    <property type="expression patterns" value="baseline and differential"/>
</dbReference>
<dbReference type="EnsemblPlants" id="Zm00001eb110740_T001">
    <property type="protein sequence ID" value="Zm00001eb110740_P001"/>
    <property type="gene ID" value="Zm00001eb110740"/>
</dbReference>
<dbReference type="Pfam" id="PF14009">
    <property type="entry name" value="PADRE"/>
    <property type="match status" value="1"/>
</dbReference>